<keyword evidence="1" id="KW-0732">Signal</keyword>
<evidence type="ECO:0000313" key="3">
    <source>
        <dbReference type="Proteomes" id="UP000728032"/>
    </source>
</evidence>
<evidence type="ECO:0000313" key="2">
    <source>
        <dbReference type="EMBL" id="CAD7663515.1"/>
    </source>
</evidence>
<organism evidence="2">
    <name type="scientific">Oppiella nova</name>
    <dbReference type="NCBI Taxonomy" id="334625"/>
    <lineage>
        <taxon>Eukaryota</taxon>
        <taxon>Metazoa</taxon>
        <taxon>Ecdysozoa</taxon>
        <taxon>Arthropoda</taxon>
        <taxon>Chelicerata</taxon>
        <taxon>Arachnida</taxon>
        <taxon>Acari</taxon>
        <taxon>Acariformes</taxon>
        <taxon>Sarcoptiformes</taxon>
        <taxon>Oribatida</taxon>
        <taxon>Brachypylina</taxon>
        <taxon>Oppioidea</taxon>
        <taxon>Oppiidae</taxon>
        <taxon>Oppiella</taxon>
    </lineage>
</organism>
<feature type="signal peptide" evidence="1">
    <location>
        <begin position="1"/>
        <end position="18"/>
    </location>
</feature>
<sequence>MATTPLCICHLIITCAELFSYFFPMSTRVGFPIRLPLPNVYELSLTQLRATFDLIHRWKYIHCLDETLQLLDIEVGDPYGSDQTLRQCIFESTPDLAINFVGL</sequence>
<feature type="non-terminal residue" evidence="2">
    <location>
        <position position="103"/>
    </location>
</feature>
<protein>
    <recommendedName>
        <fullName evidence="4">Protein kinase domain-containing protein</fullName>
    </recommendedName>
</protein>
<dbReference type="EMBL" id="CAJPVJ010032971">
    <property type="protein sequence ID" value="CAG2180652.1"/>
    <property type="molecule type" value="Genomic_DNA"/>
</dbReference>
<evidence type="ECO:0000256" key="1">
    <source>
        <dbReference type="SAM" id="SignalP"/>
    </source>
</evidence>
<dbReference type="EMBL" id="OC947796">
    <property type="protein sequence ID" value="CAD7663515.1"/>
    <property type="molecule type" value="Genomic_DNA"/>
</dbReference>
<feature type="chain" id="PRO_5035592819" description="Protein kinase domain-containing protein" evidence="1">
    <location>
        <begin position="19"/>
        <end position="103"/>
    </location>
</feature>
<dbReference type="AlphaFoldDB" id="A0A7R9MNE6"/>
<evidence type="ECO:0008006" key="4">
    <source>
        <dbReference type="Google" id="ProtNLM"/>
    </source>
</evidence>
<proteinExistence type="predicted"/>
<gene>
    <name evidence="2" type="ORF">ONB1V03_LOCUS20072</name>
</gene>
<accession>A0A7R9MNE6</accession>
<dbReference type="Proteomes" id="UP000728032">
    <property type="component" value="Unassembled WGS sequence"/>
</dbReference>
<reference evidence="2" key="1">
    <citation type="submission" date="2020-11" db="EMBL/GenBank/DDBJ databases">
        <authorList>
            <person name="Tran Van P."/>
        </authorList>
    </citation>
    <scope>NUCLEOTIDE SEQUENCE</scope>
</reference>
<keyword evidence="3" id="KW-1185">Reference proteome</keyword>
<name>A0A7R9MNE6_9ACAR</name>